<feature type="transmembrane region" description="Helical" evidence="6">
    <location>
        <begin position="7"/>
        <end position="22"/>
    </location>
</feature>
<evidence type="ECO:0000256" key="2">
    <source>
        <dbReference type="ARBA" id="ARBA00022475"/>
    </source>
</evidence>
<evidence type="ECO:0000256" key="3">
    <source>
        <dbReference type="ARBA" id="ARBA00022692"/>
    </source>
</evidence>
<evidence type="ECO:0000259" key="7">
    <source>
        <dbReference type="Pfam" id="PF09335"/>
    </source>
</evidence>
<dbReference type="Proteomes" id="UP000321363">
    <property type="component" value="Unassembled WGS sequence"/>
</dbReference>
<dbReference type="EMBL" id="VOQF01000001">
    <property type="protein sequence ID" value="TXC92948.1"/>
    <property type="molecule type" value="Genomic_DNA"/>
</dbReference>
<evidence type="ECO:0000256" key="1">
    <source>
        <dbReference type="ARBA" id="ARBA00004651"/>
    </source>
</evidence>
<feature type="transmembrane region" description="Helical" evidence="6">
    <location>
        <begin position="157"/>
        <end position="178"/>
    </location>
</feature>
<evidence type="ECO:0000313" key="8">
    <source>
        <dbReference type="EMBL" id="TXC92948.1"/>
    </source>
</evidence>
<comment type="similarity">
    <text evidence="6">Belongs to the TVP38/TMEM64 family.</text>
</comment>
<feature type="domain" description="VTT" evidence="7">
    <location>
        <begin position="61"/>
        <end position="177"/>
    </location>
</feature>
<feature type="transmembrane region" description="Helical" evidence="6">
    <location>
        <begin position="34"/>
        <end position="53"/>
    </location>
</feature>
<dbReference type="Pfam" id="PF09335">
    <property type="entry name" value="VTT_dom"/>
    <property type="match status" value="1"/>
</dbReference>
<accession>A0A5C6W930</accession>
<feature type="transmembrane region" description="Helical" evidence="6">
    <location>
        <begin position="65"/>
        <end position="95"/>
    </location>
</feature>
<comment type="caution">
    <text evidence="8">The sequence shown here is derived from an EMBL/GenBank/DDBJ whole genome shotgun (WGS) entry which is preliminary data.</text>
</comment>
<feature type="transmembrane region" description="Helical" evidence="6">
    <location>
        <begin position="125"/>
        <end position="145"/>
    </location>
</feature>
<name>A0A5C6W930_9BACI</name>
<gene>
    <name evidence="8" type="ORF">FS935_01785</name>
</gene>
<dbReference type="PANTHER" id="PTHR12677:SF59">
    <property type="entry name" value="GOLGI APPARATUS MEMBRANE PROTEIN TVP38-RELATED"/>
    <property type="match status" value="1"/>
</dbReference>
<dbReference type="GO" id="GO:0005886">
    <property type="term" value="C:plasma membrane"/>
    <property type="evidence" value="ECO:0007669"/>
    <property type="project" value="UniProtKB-SubCell"/>
</dbReference>
<reference evidence="8 9" key="1">
    <citation type="journal article" date="2005" name="Int. J. Syst. Evol. Microbiol.">
        <title>Bacillus litoralis sp. nov., isolated from a tidal flat of the Yellow Sea in Korea.</title>
        <authorList>
            <person name="Yoon J.H."/>
            <person name="Oh T.K."/>
        </authorList>
    </citation>
    <scope>NUCLEOTIDE SEQUENCE [LARGE SCALE GENOMIC DNA]</scope>
    <source>
        <strain evidence="8 9">SW-211</strain>
    </source>
</reference>
<dbReference type="AlphaFoldDB" id="A0A5C6W930"/>
<evidence type="ECO:0000313" key="9">
    <source>
        <dbReference type="Proteomes" id="UP000321363"/>
    </source>
</evidence>
<feature type="transmembrane region" description="Helical" evidence="6">
    <location>
        <begin position="184"/>
        <end position="204"/>
    </location>
</feature>
<comment type="subcellular location">
    <subcellularLocation>
        <location evidence="1 6">Cell membrane</location>
        <topology evidence="1 6">Multi-pass membrane protein</topology>
    </subcellularLocation>
</comment>
<proteinExistence type="inferred from homology"/>
<protein>
    <recommendedName>
        <fullName evidence="6">TVP38/TMEM64 family membrane protein</fullName>
    </recommendedName>
</protein>
<evidence type="ECO:0000256" key="4">
    <source>
        <dbReference type="ARBA" id="ARBA00022989"/>
    </source>
</evidence>
<evidence type="ECO:0000256" key="5">
    <source>
        <dbReference type="ARBA" id="ARBA00023136"/>
    </source>
</evidence>
<dbReference type="InterPro" id="IPR032816">
    <property type="entry name" value="VTT_dom"/>
</dbReference>
<dbReference type="PANTHER" id="PTHR12677">
    <property type="entry name" value="GOLGI APPARATUS MEMBRANE PROTEIN TVP38-RELATED"/>
    <property type="match status" value="1"/>
</dbReference>
<keyword evidence="2 6" id="KW-1003">Cell membrane</keyword>
<dbReference type="InterPro" id="IPR015414">
    <property type="entry name" value="TMEM64"/>
</dbReference>
<sequence>MKKKRSISIGLLIIFIPTFYYLNQHVIDFSPEIIKQWILSIGVLAPIIYIGLYSVRPFILFPSSVLSLAGGLAFGPFYGTLLTIIGATIGAYFAFLLSRKVGGRWIEKKSGARIEKVKNLLEKNGFVSVLLVRLLPIFPFDLVSYAAGLSKVRTSHFVLATIVGIIPGTFAYNFLGASATSNNLLTIIMAITLFLLVMVTPALFKNKFKNFLDKQETK</sequence>
<keyword evidence="3 6" id="KW-0812">Transmembrane</keyword>
<dbReference type="OrthoDB" id="9812980at2"/>
<keyword evidence="4 6" id="KW-1133">Transmembrane helix</keyword>
<keyword evidence="9" id="KW-1185">Reference proteome</keyword>
<keyword evidence="5 6" id="KW-0472">Membrane</keyword>
<evidence type="ECO:0000256" key="6">
    <source>
        <dbReference type="RuleBase" id="RU366058"/>
    </source>
</evidence>
<organism evidence="8 9">
    <name type="scientific">Metabacillus litoralis</name>
    <dbReference type="NCBI Taxonomy" id="152268"/>
    <lineage>
        <taxon>Bacteria</taxon>
        <taxon>Bacillati</taxon>
        <taxon>Bacillota</taxon>
        <taxon>Bacilli</taxon>
        <taxon>Bacillales</taxon>
        <taxon>Bacillaceae</taxon>
        <taxon>Metabacillus</taxon>
    </lineage>
</organism>
<dbReference type="RefSeq" id="WP_146945809.1">
    <property type="nucleotide sequence ID" value="NZ_VOQF01000001.1"/>
</dbReference>